<sequence length="202" mass="22310">MKKHRFFALSMVLCLSVLTLSGCAQPSEDTPASQPEESASQSEASGNSLAGQDLTVYCHPVEYPEQSKDNDSAVNPPADFTHTAYPPLDAFTLQVELQSDTLPKGETFVLECSLKNDSGENYYLQQLPDFIGYTYNDYSEYALALGDFTYFRSGEEITRLIEIPATESGTITITADFDVCLSPGSQTSQPYQYIQDFEVTVE</sequence>
<evidence type="ECO:0000313" key="4">
    <source>
        <dbReference type="Proteomes" id="UP000886749"/>
    </source>
</evidence>
<evidence type="ECO:0000256" key="1">
    <source>
        <dbReference type="SAM" id="MobiDB-lite"/>
    </source>
</evidence>
<feature type="chain" id="PRO_5039219989" description="DUF4352 domain-containing protein" evidence="2">
    <location>
        <begin position="25"/>
        <end position="202"/>
    </location>
</feature>
<accession>A0A9D1AJY1</accession>
<comment type="caution">
    <text evidence="3">The sequence shown here is derived from an EMBL/GenBank/DDBJ whole genome shotgun (WGS) entry which is preliminary data.</text>
</comment>
<feature type="signal peptide" evidence="2">
    <location>
        <begin position="1"/>
        <end position="24"/>
    </location>
</feature>
<dbReference type="EMBL" id="DVGY01000159">
    <property type="protein sequence ID" value="HIR41570.1"/>
    <property type="molecule type" value="Genomic_DNA"/>
</dbReference>
<reference evidence="3" key="2">
    <citation type="journal article" date="2021" name="PeerJ">
        <title>Extensive microbial diversity within the chicken gut microbiome revealed by metagenomics and culture.</title>
        <authorList>
            <person name="Gilroy R."/>
            <person name="Ravi A."/>
            <person name="Getino M."/>
            <person name="Pursley I."/>
            <person name="Horton D.L."/>
            <person name="Alikhan N.F."/>
            <person name="Baker D."/>
            <person name="Gharbi K."/>
            <person name="Hall N."/>
            <person name="Watson M."/>
            <person name="Adriaenssens E.M."/>
            <person name="Foster-Nyarko E."/>
            <person name="Jarju S."/>
            <person name="Secka A."/>
            <person name="Antonio M."/>
            <person name="Oren A."/>
            <person name="Chaudhuri R.R."/>
            <person name="La Ragione R."/>
            <person name="Hildebrand F."/>
            <person name="Pallen M.J."/>
        </authorList>
    </citation>
    <scope>NUCLEOTIDE SEQUENCE</scope>
    <source>
        <strain evidence="3">CHK184-25365</strain>
    </source>
</reference>
<evidence type="ECO:0000313" key="3">
    <source>
        <dbReference type="EMBL" id="HIR41570.1"/>
    </source>
</evidence>
<gene>
    <name evidence="3" type="ORF">IAB36_07070</name>
</gene>
<dbReference type="AlphaFoldDB" id="A0A9D1AJY1"/>
<organism evidence="3 4">
    <name type="scientific">Candidatus Egerieicola pullicola</name>
    <dbReference type="NCBI Taxonomy" id="2840775"/>
    <lineage>
        <taxon>Bacteria</taxon>
        <taxon>Bacillati</taxon>
        <taxon>Bacillota</taxon>
        <taxon>Clostridia</taxon>
        <taxon>Eubacteriales</taxon>
        <taxon>Oscillospiraceae</taxon>
        <taxon>Oscillospiraceae incertae sedis</taxon>
        <taxon>Candidatus Egerieicola</taxon>
    </lineage>
</organism>
<keyword evidence="2" id="KW-0732">Signal</keyword>
<reference evidence="3" key="1">
    <citation type="submission" date="2020-10" db="EMBL/GenBank/DDBJ databases">
        <authorList>
            <person name="Gilroy R."/>
        </authorList>
    </citation>
    <scope>NUCLEOTIDE SEQUENCE</scope>
    <source>
        <strain evidence="3">CHK184-25365</strain>
    </source>
</reference>
<feature type="compositionally biased region" description="Low complexity" evidence="1">
    <location>
        <begin position="31"/>
        <end position="45"/>
    </location>
</feature>
<proteinExistence type="predicted"/>
<name>A0A9D1AJY1_9FIRM</name>
<dbReference type="PROSITE" id="PS51257">
    <property type="entry name" value="PROKAR_LIPOPROTEIN"/>
    <property type="match status" value="1"/>
</dbReference>
<evidence type="ECO:0008006" key="5">
    <source>
        <dbReference type="Google" id="ProtNLM"/>
    </source>
</evidence>
<dbReference type="Proteomes" id="UP000886749">
    <property type="component" value="Unassembled WGS sequence"/>
</dbReference>
<feature type="region of interest" description="Disordered" evidence="1">
    <location>
        <begin position="25"/>
        <end position="46"/>
    </location>
</feature>
<evidence type="ECO:0000256" key="2">
    <source>
        <dbReference type="SAM" id="SignalP"/>
    </source>
</evidence>
<protein>
    <recommendedName>
        <fullName evidence="5">DUF4352 domain-containing protein</fullName>
    </recommendedName>
</protein>